<organism evidence="11 12">
    <name type="scientific">Furculomyces boomerangus</name>
    <dbReference type="NCBI Taxonomy" id="61424"/>
    <lineage>
        <taxon>Eukaryota</taxon>
        <taxon>Fungi</taxon>
        <taxon>Fungi incertae sedis</taxon>
        <taxon>Zoopagomycota</taxon>
        <taxon>Kickxellomycotina</taxon>
        <taxon>Harpellomycetes</taxon>
        <taxon>Harpellales</taxon>
        <taxon>Harpellaceae</taxon>
        <taxon>Furculomyces</taxon>
    </lineage>
</organism>
<dbReference type="PROSITE" id="PS50056">
    <property type="entry name" value="TYR_PHOSPHATASE_2"/>
    <property type="match status" value="1"/>
</dbReference>
<dbReference type="EMBL" id="MBFT01001259">
    <property type="protein sequence ID" value="PVU84636.1"/>
    <property type="molecule type" value="Genomic_DNA"/>
</dbReference>
<dbReference type="InterPro" id="IPR008250">
    <property type="entry name" value="ATPase_P-typ_transduc_dom_A_sf"/>
</dbReference>
<evidence type="ECO:0000256" key="2">
    <source>
        <dbReference type="ARBA" id="ARBA00022692"/>
    </source>
</evidence>
<dbReference type="Pfam" id="PF13246">
    <property type="entry name" value="Cation_ATPase"/>
    <property type="match status" value="1"/>
</dbReference>
<dbReference type="SFLD" id="SFLDS00003">
    <property type="entry name" value="Haloacid_Dehalogenase"/>
    <property type="match status" value="1"/>
</dbReference>
<comment type="subcellular location">
    <subcellularLocation>
        <location evidence="1">Membrane</location>
        <topology evidence="1">Multi-pass membrane protein</topology>
    </subcellularLocation>
</comment>
<dbReference type="InterPro" id="IPR004014">
    <property type="entry name" value="ATPase_P-typ_cation-transptr_N"/>
</dbReference>
<dbReference type="Pfam" id="PF00689">
    <property type="entry name" value="Cation_ATPase_C"/>
    <property type="match status" value="1"/>
</dbReference>
<keyword evidence="6 8" id="KW-1133">Transmembrane helix</keyword>
<keyword evidence="12" id="KW-1185">Reference proteome</keyword>
<evidence type="ECO:0000313" key="12">
    <source>
        <dbReference type="Proteomes" id="UP000245699"/>
    </source>
</evidence>
<dbReference type="PROSITE" id="PS00383">
    <property type="entry name" value="TYR_PHOSPHATASE_1"/>
    <property type="match status" value="1"/>
</dbReference>
<evidence type="ECO:0000259" key="9">
    <source>
        <dbReference type="PROSITE" id="PS50055"/>
    </source>
</evidence>
<dbReference type="PRINTS" id="PR00119">
    <property type="entry name" value="CATATPASE"/>
</dbReference>
<keyword evidence="4" id="KW-0067">ATP-binding</keyword>
<dbReference type="InterPro" id="IPR000242">
    <property type="entry name" value="PTP_cat"/>
</dbReference>
<dbReference type="InterPro" id="IPR001757">
    <property type="entry name" value="P_typ_ATPase"/>
</dbReference>
<keyword evidence="3" id="KW-0547">Nucleotide-binding</keyword>
<dbReference type="InterPro" id="IPR023214">
    <property type="entry name" value="HAD_sf"/>
</dbReference>
<feature type="transmembrane region" description="Helical" evidence="8">
    <location>
        <begin position="1063"/>
        <end position="1086"/>
    </location>
</feature>
<dbReference type="SMART" id="SM00831">
    <property type="entry name" value="Cation_ATPase_N"/>
    <property type="match status" value="1"/>
</dbReference>
<comment type="caution">
    <text evidence="11">The sequence shown here is derived from an EMBL/GenBank/DDBJ whole genome shotgun (WGS) entry which is preliminary data.</text>
</comment>
<dbReference type="SUPFAM" id="SSF81665">
    <property type="entry name" value="Calcium ATPase, transmembrane domain M"/>
    <property type="match status" value="1"/>
</dbReference>
<dbReference type="Pfam" id="PF00690">
    <property type="entry name" value="Cation_ATPase_N"/>
    <property type="match status" value="1"/>
</dbReference>
<dbReference type="PRINTS" id="PR00120">
    <property type="entry name" value="HATPASE"/>
</dbReference>
<feature type="transmembrane region" description="Helical" evidence="8">
    <location>
        <begin position="412"/>
        <end position="431"/>
    </location>
</feature>
<evidence type="ECO:0008006" key="13">
    <source>
        <dbReference type="Google" id="ProtNLM"/>
    </source>
</evidence>
<dbReference type="SUPFAM" id="SSF56784">
    <property type="entry name" value="HAD-like"/>
    <property type="match status" value="1"/>
</dbReference>
<keyword evidence="2 8" id="KW-0812">Transmembrane</keyword>
<dbReference type="Gene3D" id="1.20.1110.10">
    <property type="entry name" value="Calcium-transporting ATPase, transmembrane domain"/>
    <property type="match status" value="1"/>
</dbReference>
<feature type="transmembrane region" description="Helical" evidence="8">
    <location>
        <begin position="654"/>
        <end position="679"/>
    </location>
</feature>
<evidence type="ECO:0000256" key="3">
    <source>
        <dbReference type="ARBA" id="ARBA00022741"/>
    </source>
</evidence>
<evidence type="ECO:0000256" key="4">
    <source>
        <dbReference type="ARBA" id="ARBA00022840"/>
    </source>
</evidence>
<evidence type="ECO:0000256" key="7">
    <source>
        <dbReference type="ARBA" id="ARBA00023136"/>
    </source>
</evidence>
<dbReference type="InterPro" id="IPR006068">
    <property type="entry name" value="ATPase_P-typ_cation-transptr_C"/>
</dbReference>
<evidence type="ECO:0000256" key="6">
    <source>
        <dbReference type="ARBA" id="ARBA00022989"/>
    </source>
</evidence>
<dbReference type="InterPro" id="IPR044492">
    <property type="entry name" value="P_typ_ATPase_HD_dom"/>
</dbReference>
<dbReference type="Gene3D" id="3.40.1110.10">
    <property type="entry name" value="Calcium-transporting ATPase, cytoplasmic domain N"/>
    <property type="match status" value="1"/>
</dbReference>
<dbReference type="InterPro" id="IPR059000">
    <property type="entry name" value="ATPase_P-type_domA"/>
</dbReference>
<dbReference type="SUPFAM" id="SSF81660">
    <property type="entry name" value="Metal cation-transporting ATPase, ATP-binding domain N"/>
    <property type="match status" value="1"/>
</dbReference>
<dbReference type="NCBIfam" id="TIGR01494">
    <property type="entry name" value="ATPase_P-type"/>
    <property type="match status" value="2"/>
</dbReference>
<dbReference type="Pfam" id="PF00102">
    <property type="entry name" value="Y_phosphatase"/>
    <property type="match status" value="1"/>
</dbReference>
<proteinExistence type="predicted"/>
<gene>
    <name evidence="11" type="ORF">BB559_007517</name>
</gene>
<protein>
    <recommendedName>
        <fullName evidence="13">P-type Ca(2+) transporter</fullName>
    </recommendedName>
</protein>
<dbReference type="InterPro" id="IPR003595">
    <property type="entry name" value="Tyr_Pase_cat"/>
</dbReference>
<dbReference type="SUPFAM" id="SSF81653">
    <property type="entry name" value="Calcium ATPase, transduction domain A"/>
    <property type="match status" value="1"/>
</dbReference>
<dbReference type="SFLD" id="SFLDG00002">
    <property type="entry name" value="C1.7:_P-type_atpase_like"/>
    <property type="match status" value="1"/>
</dbReference>
<dbReference type="InterPro" id="IPR018303">
    <property type="entry name" value="ATPase_P-typ_P_site"/>
</dbReference>
<dbReference type="GO" id="GO:0016020">
    <property type="term" value="C:membrane"/>
    <property type="evidence" value="ECO:0007669"/>
    <property type="project" value="UniProtKB-SubCell"/>
</dbReference>
<feature type="transmembrane region" description="Helical" evidence="8">
    <location>
        <begin position="1140"/>
        <end position="1157"/>
    </location>
</feature>
<dbReference type="GO" id="GO:0016887">
    <property type="term" value="F:ATP hydrolysis activity"/>
    <property type="evidence" value="ECO:0007669"/>
    <property type="project" value="InterPro"/>
</dbReference>
<dbReference type="InterPro" id="IPR016130">
    <property type="entry name" value="Tyr_Pase_AS"/>
</dbReference>
<evidence type="ECO:0000259" key="10">
    <source>
        <dbReference type="PROSITE" id="PS50056"/>
    </source>
</evidence>
<dbReference type="InterPro" id="IPR023298">
    <property type="entry name" value="ATPase_P-typ_TM_dom_sf"/>
</dbReference>
<dbReference type="PANTHER" id="PTHR42861">
    <property type="entry name" value="CALCIUM-TRANSPORTING ATPASE"/>
    <property type="match status" value="1"/>
</dbReference>
<dbReference type="SMART" id="SM00404">
    <property type="entry name" value="PTPc_motif"/>
    <property type="match status" value="1"/>
</dbReference>
<dbReference type="InterPro" id="IPR036412">
    <property type="entry name" value="HAD-like_sf"/>
</dbReference>
<dbReference type="SFLD" id="SFLDF00027">
    <property type="entry name" value="p-type_atpase"/>
    <property type="match status" value="1"/>
</dbReference>
<dbReference type="GO" id="GO:0005524">
    <property type="term" value="F:ATP binding"/>
    <property type="evidence" value="ECO:0007669"/>
    <property type="project" value="UniProtKB-KW"/>
</dbReference>
<accession>A0A2T9XX22</accession>
<reference evidence="11 12" key="1">
    <citation type="journal article" date="2018" name="MBio">
        <title>Comparative Genomics Reveals the Core Gene Toolbox for the Fungus-Insect Symbiosis.</title>
        <authorList>
            <person name="Wang Y."/>
            <person name="Stata M."/>
            <person name="Wang W."/>
            <person name="Stajich J.E."/>
            <person name="White M.M."/>
            <person name="Moncalvo J.M."/>
        </authorList>
    </citation>
    <scope>NUCLEOTIDE SEQUENCE [LARGE SCALE GENOMIC DNA]</scope>
    <source>
        <strain evidence="11 12">AUS-77-4</strain>
    </source>
</reference>
<name>A0A2T9XX22_9FUNG</name>
<dbReference type="SMART" id="SM00194">
    <property type="entry name" value="PTPc"/>
    <property type="match status" value="1"/>
</dbReference>
<keyword evidence="5" id="KW-1278">Translocase</keyword>
<dbReference type="Gene3D" id="3.40.50.1000">
    <property type="entry name" value="HAD superfamily/HAD-like"/>
    <property type="match status" value="1"/>
</dbReference>
<dbReference type="PROSITE" id="PS50055">
    <property type="entry name" value="TYR_PHOSPHATASE_PTP"/>
    <property type="match status" value="1"/>
</dbReference>
<dbReference type="InterPro" id="IPR023299">
    <property type="entry name" value="ATPase_P-typ_cyto_dom_N"/>
</dbReference>
<feature type="domain" description="Tyrosine specific protein phosphatases" evidence="10">
    <location>
        <begin position="323"/>
        <end position="340"/>
    </location>
</feature>
<sequence>MEEIYQGSFKSLLNRVSDENELSWIRENFNHVSKIQKSILRSDINDSNFFSYSWSKTEKRKNRYTDIFPFDYNRVVLGDNSKPSPPELIVKTINDIEILQTQKTVDIIGREYTPSKKYINASWIQSPTGISQSEYIATQGPTRGTVGDFWQMVFERRCPAIVMLANIIEKEMEKCTKYWPDARNPKLEFKEMGLVVLFINEKYILNNNAVVRDFIVISSNFSDDAKSDTNVLGSFNSGNFGINTNNDASINPDIQRGALKVTQFQYFEWPDTMVPNSFTEVLDLLLLVRNSIQSVRESTMKMEKKFKVLDNNTILVDAIGPPVVHCSAGCGRTGTWCVLDTCIDYFNNNGDYNESTSDCSRCSVDQIIEYFSVDPEIGLTSLEAARRAKLYGFNVLEKPEEESLFMKFIKGIFTNHMVLLLLGSSVISVIIGNYDDAFSITLAILIVSTVGFIQEYRSEQTLKALSDLVPHYCSVIRNGQHSTVNADNLVPGDIVTFATGDRIPADVRLIQAVHLEIDESSLTGESESRHKSINVTDHLASNYSENSHNFEEPKSIYPPQSAELSFSDQSNIGFMGTLVRNGHGKGIVSLTGSNTEFGKIHAMIQEIEEPRTPLQKNMDVLGAQLSMLSFGVIGVILLIGLIQGKGFMNMFTISVSLAVAAIPEGLSIVVTVTLAVGVFKMAKRKAICKKLPSVETLGSTSVICVDKTGTLTMNKMEVQHLYTVSEGLVTVTDSSATRIYSSWSYTQLLKVGNLCNNAKINEKGELIGQATDIAMFNVALKIRGVDERDRYTRISERPFNSEAKLMSVTYPESADSEFARINVNHHDQSQQKVVVYMKGSIENIIDLCDNHYSYPGEKKVMTDSVRSEVLTHAENLSHRGLRVVATAIGESNEKLSFVGFEVMKDPPRVDVDLTIARLIKAGVRVVMITGDSEDTALAIASSVGIPVSSEASSCLTGKQLDMISDVELSEKIRGISVFARSTPRHKVQIVRALQSIGETVGMTGDGVNDAPALRLADIGISMGHSGTEVAKEASDLILVNDDLSTILAAIEEGKSIFANIQNFLTFQLSTSVAALSLIALSTAIGLPNPLNAMQILWINILMDGPPAQSLGVEPPDSDVMSKPPRSKSEPILSLNLTRKVLVSAFIILVGTMFIYVTEMTDGMITVKIYI</sequence>
<feature type="domain" description="Tyrosine-protein phosphatase" evidence="9">
    <location>
        <begin position="25"/>
        <end position="365"/>
    </location>
</feature>
<dbReference type="PROSITE" id="PS00154">
    <property type="entry name" value="ATPASE_E1_E2"/>
    <property type="match status" value="1"/>
</dbReference>
<dbReference type="STRING" id="61424.A0A2T9XX22"/>
<dbReference type="Gene3D" id="3.90.190.10">
    <property type="entry name" value="Protein tyrosine phosphatase superfamily"/>
    <property type="match status" value="1"/>
</dbReference>
<evidence type="ECO:0000313" key="11">
    <source>
        <dbReference type="EMBL" id="PVU84636.1"/>
    </source>
</evidence>
<keyword evidence="7 8" id="KW-0472">Membrane</keyword>
<evidence type="ECO:0000256" key="8">
    <source>
        <dbReference type="SAM" id="Phobius"/>
    </source>
</evidence>
<dbReference type="GO" id="GO:0004725">
    <property type="term" value="F:protein tyrosine phosphatase activity"/>
    <property type="evidence" value="ECO:0007669"/>
    <property type="project" value="InterPro"/>
</dbReference>
<dbReference type="GO" id="GO:0030001">
    <property type="term" value="P:metal ion transport"/>
    <property type="evidence" value="ECO:0007669"/>
    <property type="project" value="UniProtKB-ARBA"/>
</dbReference>
<evidence type="ECO:0000256" key="1">
    <source>
        <dbReference type="ARBA" id="ARBA00004141"/>
    </source>
</evidence>
<dbReference type="Pfam" id="PF00122">
    <property type="entry name" value="E1-E2_ATPase"/>
    <property type="match status" value="1"/>
</dbReference>
<dbReference type="Proteomes" id="UP000245699">
    <property type="component" value="Unassembled WGS sequence"/>
</dbReference>
<dbReference type="InterPro" id="IPR000387">
    <property type="entry name" value="Tyr_Pase_dom"/>
</dbReference>
<dbReference type="OrthoDB" id="3352408at2759"/>
<feature type="transmembrane region" description="Helical" evidence="8">
    <location>
        <begin position="620"/>
        <end position="642"/>
    </location>
</feature>
<dbReference type="Gene3D" id="2.70.150.10">
    <property type="entry name" value="Calcium-transporting ATPase, cytoplasmic transduction domain A"/>
    <property type="match status" value="1"/>
</dbReference>
<dbReference type="SUPFAM" id="SSF52799">
    <property type="entry name" value="(Phosphotyrosine protein) phosphatases II"/>
    <property type="match status" value="1"/>
</dbReference>
<dbReference type="InterPro" id="IPR029021">
    <property type="entry name" value="Prot-tyrosine_phosphatase-like"/>
</dbReference>
<dbReference type="AlphaFoldDB" id="A0A2T9XX22"/>
<evidence type="ECO:0000256" key="5">
    <source>
        <dbReference type="ARBA" id="ARBA00022967"/>
    </source>
</evidence>